<accession>A0ABR5AEJ0</accession>
<evidence type="ECO:0000313" key="2">
    <source>
        <dbReference type="Proteomes" id="UP000031967"/>
    </source>
</evidence>
<evidence type="ECO:0000313" key="1">
    <source>
        <dbReference type="EMBL" id="KIL39424.1"/>
    </source>
</evidence>
<dbReference type="CDD" id="cd02440">
    <property type="entry name" value="AdoMet_MTases"/>
    <property type="match status" value="1"/>
</dbReference>
<dbReference type="RefSeq" id="WP_041049357.1">
    <property type="nucleotide sequence ID" value="NZ_JXAK01000038.1"/>
</dbReference>
<dbReference type="Proteomes" id="UP000031967">
    <property type="component" value="Unassembled WGS sequence"/>
</dbReference>
<dbReference type="EMBL" id="JXAK01000038">
    <property type="protein sequence ID" value="KIL39424.1"/>
    <property type="molecule type" value="Genomic_DNA"/>
</dbReference>
<dbReference type="SUPFAM" id="SSF53335">
    <property type="entry name" value="S-adenosyl-L-methionine-dependent methyltransferases"/>
    <property type="match status" value="1"/>
</dbReference>
<dbReference type="Gene3D" id="3.40.50.150">
    <property type="entry name" value="Vaccinia Virus protein VP39"/>
    <property type="match status" value="1"/>
</dbReference>
<organism evidence="1 2">
    <name type="scientific">Gordoniibacillus kamchatkensis</name>
    <dbReference type="NCBI Taxonomy" id="1590651"/>
    <lineage>
        <taxon>Bacteria</taxon>
        <taxon>Bacillati</taxon>
        <taxon>Bacillota</taxon>
        <taxon>Bacilli</taxon>
        <taxon>Bacillales</taxon>
        <taxon>Paenibacillaceae</taxon>
        <taxon>Gordoniibacillus</taxon>
    </lineage>
</organism>
<protein>
    <recommendedName>
        <fullName evidence="3">Methyltransferase domain-containing protein</fullName>
    </recommendedName>
</protein>
<gene>
    <name evidence="1" type="ORF">SD70_20445</name>
</gene>
<sequence length="232" mass="25851">MKEFESQLEDSWKANAEAWTNSIRLKEIESRKVSTDHAVLNEIISLQPNKVLDVGCGEGWLARALSEQGIEVVGFDGSEELVEKASAAGGGIFHYLNYSDFGRNPLQIGHDFDVAVCNFSLFSEEITSLLQSLTSILSPNGIIIIHTLHPYSIAQDGRYESGWREETFSNMGEGYKAKMPWFYRTMGAWLNELKMAGIELRDCKEPIHPVSGKPLSLLLKTTPKNNPRSADA</sequence>
<keyword evidence="2" id="KW-1185">Reference proteome</keyword>
<evidence type="ECO:0008006" key="3">
    <source>
        <dbReference type="Google" id="ProtNLM"/>
    </source>
</evidence>
<dbReference type="PANTHER" id="PTHR43861">
    <property type="entry name" value="TRANS-ACONITATE 2-METHYLTRANSFERASE-RELATED"/>
    <property type="match status" value="1"/>
</dbReference>
<reference evidence="1 2" key="1">
    <citation type="submission" date="2014-12" db="EMBL/GenBank/DDBJ databases">
        <title>Draft genome sequence of Paenibacillus kamchatkensis strain B-2647.</title>
        <authorList>
            <person name="Karlyshev A.V."/>
            <person name="Kudryashova E.B."/>
        </authorList>
    </citation>
    <scope>NUCLEOTIDE SEQUENCE [LARGE SCALE GENOMIC DNA]</scope>
    <source>
        <strain evidence="1 2">VKM B-2647</strain>
    </source>
</reference>
<dbReference type="InterPro" id="IPR029063">
    <property type="entry name" value="SAM-dependent_MTases_sf"/>
</dbReference>
<comment type="caution">
    <text evidence="1">The sequence shown here is derived from an EMBL/GenBank/DDBJ whole genome shotgun (WGS) entry which is preliminary data.</text>
</comment>
<dbReference type="Pfam" id="PF13489">
    <property type="entry name" value="Methyltransf_23"/>
    <property type="match status" value="1"/>
</dbReference>
<name>A0ABR5AEJ0_9BACL</name>
<proteinExistence type="predicted"/>